<proteinExistence type="predicted"/>
<comment type="caution">
    <text evidence="1">The sequence shown here is derived from an EMBL/GenBank/DDBJ whole genome shotgun (WGS) entry which is preliminary data.</text>
</comment>
<evidence type="ECO:0000313" key="1">
    <source>
        <dbReference type="EMBL" id="MFD1521739.1"/>
    </source>
</evidence>
<keyword evidence="2" id="KW-1185">Reference proteome</keyword>
<gene>
    <name evidence="1" type="ORF">ACFSJD_29875</name>
</gene>
<dbReference type="RefSeq" id="WP_344722325.1">
    <property type="nucleotide sequence ID" value="NZ_BAAAUS010000011.1"/>
</dbReference>
<dbReference type="EMBL" id="JBHUCO010000038">
    <property type="protein sequence ID" value="MFD1521739.1"/>
    <property type="molecule type" value="Genomic_DNA"/>
</dbReference>
<sequence>MTETRGKVTDADLAAVCDAGYAEPQIAEIIALSVQFLLTNFINNVAETEIDFPEPETTVA</sequence>
<protein>
    <submittedName>
        <fullName evidence="1">Uncharacterized protein</fullName>
    </submittedName>
</protein>
<name>A0ABW4F5S0_9PSEU</name>
<dbReference type="SUPFAM" id="SSF69118">
    <property type="entry name" value="AhpD-like"/>
    <property type="match status" value="1"/>
</dbReference>
<reference evidence="2" key="1">
    <citation type="journal article" date="2019" name="Int. J. Syst. Evol. Microbiol.">
        <title>The Global Catalogue of Microorganisms (GCM) 10K type strain sequencing project: providing services to taxonomists for standard genome sequencing and annotation.</title>
        <authorList>
            <consortium name="The Broad Institute Genomics Platform"/>
            <consortium name="The Broad Institute Genome Sequencing Center for Infectious Disease"/>
            <person name="Wu L."/>
            <person name="Ma J."/>
        </authorList>
    </citation>
    <scope>NUCLEOTIDE SEQUENCE [LARGE SCALE GENOMIC DNA]</scope>
    <source>
        <strain evidence="2">CCM 7043</strain>
    </source>
</reference>
<dbReference type="InterPro" id="IPR029032">
    <property type="entry name" value="AhpD-like"/>
</dbReference>
<evidence type="ECO:0000313" key="2">
    <source>
        <dbReference type="Proteomes" id="UP001597114"/>
    </source>
</evidence>
<dbReference type="Gene3D" id="1.20.1290.10">
    <property type="entry name" value="AhpD-like"/>
    <property type="match status" value="1"/>
</dbReference>
<dbReference type="Proteomes" id="UP001597114">
    <property type="component" value="Unassembled WGS sequence"/>
</dbReference>
<accession>A0ABW4F5S0</accession>
<organism evidence="1 2">
    <name type="scientific">Pseudonocardia yunnanensis</name>
    <dbReference type="NCBI Taxonomy" id="58107"/>
    <lineage>
        <taxon>Bacteria</taxon>
        <taxon>Bacillati</taxon>
        <taxon>Actinomycetota</taxon>
        <taxon>Actinomycetes</taxon>
        <taxon>Pseudonocardiales</taxon>
        <taxon>Pseudonocardiaceae</taxon>
        <taxon>Pseudonocardia</taxon>
    </lineage>
</organism>